<dbReference type="AlphaFoldDB" id="A0A8I0H7N4"/>
<feature type="non-terminal residue" evidence="2">
    <location>
        <position position="1"/>
    </location>
</feature>
<sequence>LFDQVARKYNVDYAFRKTGPKQYRLYFKAGQADAITDCFAEYTKRAMRKSRHPSVLKQMEQAKQAARQQHTRERKREAVRGDR</sequence>
<evidence type="ECO:0000256" key="1">
    <source>
        <dbReference type="SAM" id="MobiDB-lite"/>
    </source>
</evidence>
<gene>
    <name evidence="2" type="ORF">GUH15_27860</name>
</gene>
<feature type="compositionally biased region" description="Basic and acidic residues" evidence="1">
    <location>
        <begin position="70"/>
        <end position="83"/>
    </location>
</feature>
<accession>A0A8I0H7N4</accession>
<evidence type="ECO:0000313" key="2">
    <source>
        <dbReference type="EMBL" id="MBD4339798.1"/>
    </source>
</evidence>
<dbReference type="Proteomes" id="UP000653002">
    <property type="component" value="Unassembled WGS sequence"/>
</dbReference>
<reference evidence="2" key="1">
    <citation type="submission" date="2020-01" db="EMBL/GenBank/DDBJ databases">
        <authorList>
            <person name="Richard D."/>
        </authorList>
    </citation>
    <scope>NUCLEOTIDE SEQUENCE</scope>
    <source>
        <strain evidence="2">JP541</strain>
    </source>
</reference>
<evidence type="ECO:0000313" key="3">
    <source>
        <dbReference type="Proteomes" id="UP000653002"/>
    </source>
</evidence>
<protein>
    <submittedName>
        <fullName evidence="2">DUF3801 domain-containing protein</fullName>
    </submittedName>
</protein>
<dbReference type="InterPro" id="IPR024234">
    <property type="entry name" value="DUF3801"/>
</dbReference>
<comment type="caution">
    <text evidence="2">The sequence shown here is derived from an EMBL/GenBank/DDBJ whole genome shotgun (WGS) entry which is preliminary data.</text>
</comment>
<proteinExistence type="predicted"/>
<dbReference type="Pfam" id="PF12687">
    <property type="entry name" value="DUF3801"/>
    <property type="match status" value="1"/>
</dbReference>
<name>A0A8I0H7N4_XANCI</name>
<feature type="region of interest" description="Disordered" evidence="1">
    <location>
        <begin position="49"/>
        <end position="83"/>
    </location>
</feature>
<dbReference type="EMBL" id="JAABFR010002357">
    <property type="protein sequence ID" value="MBD4339798.1"/>
    <property type="molecule type" value="Genomic_DNA"/>
</dbReference>
<organism evidence="2 3">
    <name type="scientific">Xanthomonas citri pv. citri</name>
    <dbReference type="NCBI Taxonomy" id="611301"/>
    <lineage>
        <taxon>Bacteria</taxon>
        <taxon>Pseudomonadati</taxon>
        <taxon>Pseudomonadota</taxon>
        <taxon>Gammaproteobacteria</taxon>
        <taxon>Lysobacterales</taxon>
        <taxon>Lysobacteraceae</taxon>
        <taxon>Xanthomonas</taxon>
    </lineage>
</organism>